<dbReference type="PANTHER" id="PTHR10605:SF56">
    <property type="entry name" value="BIFUNCTIONAL HEPARAN SULFATE N-DEACETYLASE_N-SULFOTRANSFERASE"/>
    <property type="match status" value="1"/>
</dbReference>
<reference evidence="2 3" key="1">
    <citation type="journal article" date="2011" name="Int. J. Syst. Evol. Microbiol.">
        <title>Zhongshania antarctica gen. nov., sp. nov. and Zhongshania guokunii sp. nov., gammaproteobacteria respectively isolated from coastal attached (fast) ice and surface seawater of the Antarctic.</title>
        <authorList>
            <person name="Li H.J."/>
            <person name="Zhang X.Y."/>
            <person name="Chen C.X."/>
            <person name="Zhang Y.J."/>
            <person name="Gao Z.M."/>
            <person name="Yu Y."/>
            <person name="Chen X.L."/>
            <person name="Chen B."/>
            <person name="Zhang Y.Z."/>
        </authorList>
    </citation>
    <scope>NUCLEOTIDE SEQUENCE [LARGE SCALE GENOMIC DNA]</scope>
    <source>
        <strain evidence="2 3">ZS6-22T</strain>
    </source>
</reference>
<organism evidence="2 3">
    <name type="scientific">Zhongshania guokunii</name>
    <dbReference type="NCBI Taxonomy" id="641783"/>
    <lineage>
        <taxon>Bacteria</taxon>
        <taxon>Pseudomonadati</taxon>
        <taxon>Pseudomonadota</taxon>
        <taxon>Gammaproteobacteria</taxon>
        <taxon>Cellvibrionales</taxon>
        <taxon>Spongiibacteraceae</taxon>
        <taxon>Zhongshania</taxon>
    </lineage>
</organism>
<accession>A0ABV3U9L3</accession>
<comment type="caution">
    <text evidence="2">The sequence shown here is derived from an EMBL/GenBank/DDBJ whole genome shotgun (WGS) entry which is preliminary data.</text>
</comment>
<dbReference type="Pfam" id="PF13469">
    <property type="entry name" value="Sulfotransfer_3"/>
    <property type="match status" value="1"/>
</dbReference>
<dbReference type="PANTHER" id="PTHR10605">
    <property type="entry name" value="HEPARAN SULFATE SULFOTRANSFERASE"/>
    <property type="match status" value="1"/>
</dbReference>
<keyword evidence="3" id="KW-1185">Reference proteome</keyword>
<dbReference type="InterPro" id="IPR027417">
    <property type="entry name" value="P-loop_NTPase"/>
</dbReference>
<sequence length="299" mass="34335">MKQLMPNFFVVGAPKAGTTSLYGYLRLHPDVYLPDTKELHYFSHQELLEHDKGPGDKSALQDICRSMYEYKSHYRSNKVYKSVGDISPSYLFYHGAAAEISAICPSAKIIIMLRNPAEKAYSQYCHLVRSGREVLTFRDGLESEGDRVRAKWNDMWHYVSGSRYLEAVNKYLDVFGRNNVKIVYFEEFTTNTSEVMRDICDFLEIGSTYDLGTGHVHNKGMGAMRFGKVVKMVTENRLLRVILTKMPTGIESMVKNAIKPLVFKSKDTIEPSIRNEIIEALREEIMLVEKVVGRKSYWI</sequence>
<dbReference type="RefSeq" id="WP_368382949.1">
    <property type="nucleotide sequence ID" value="NZ_JBFRYA010000019.1"/>
</dbReference>
<keyword evidence="1 2" id="KW-0808">Transferase</keyword>
<name>A0ABV3U9L3_9GAMM</name>
<gene>
    <name evidence="2" type="ORF">AB4876_17075</name>
</gene>
<protein>
    <submittedName>
        <fullName evidence="2">Sulfotransferase</fullName>
        <ecNumber evidence="2">2.8.2.-</ecNumber>
    </submittedName>
</protein>
<dbReference type="GO" id="GO:0016740">
    <property type="term" value="F:transferase activity"/>
    <property type="evidence" value="ECO:0007669"/>
    <property type="project" value="UniProtKB-KW"/>
</dbReference>
<dbReference type="EC" id="2.8.2.-" evidence="2"/>
<dbReference type="InterPro" id="IPR037359">
    <property type="entry name" value="NST/OST"/>
</dbReference>
<evidence type="ECO:0000313" key="2">
    <source>
        <dbReference type="EMBL" id="MEX1670636.1"/>
    </source>
</evidence>
<dbReference type="Proteomes" id="UP001557485">
    <property type="component" value="Unassembled WGS sequence"/>
</dbReference>
<proteinExistence type="predicted"/>
<evidence type="ECO:0000256" key="1">
    <source>
        <dbReference type="ARBA" id="ARBA00022679"/>
    </source>
</evidence>
<dbReference type="Gene3D" id="3.40.50.300">
    <property type="entry name" value="P-loop containing nucleotide triphosphate hydrolases"/>
    <property type="match status" value="1"/>
</dbReference>
<dbReference type="SUPFAM" id="SSF52540">
    <property type="entry name" value="P-loop containing nucleoside triphosphate hydrolases"/>
    <property type="match status" value="1"/>
</dbReference>
<dbReference type="EMBL" id="JBFRYA010000019">
    <property type="protein sequence ID" value="MEX1670636.1"/>
    <property type="molecule type" value="Genomic_DNA"/>
</dbReference>
<evidence type="ECO:0000313" key="3">
    <source>
        <dbReference type="Proteomes" id="UP001557485"/>
    </source>
</evidence>